<dbReference type="Gene3D" id="1.20.1050.90">
    <property type="entry name" value="RecF/RecN/SMC, N-terminal domain"/>
    <property type="match status" value="1"/>
</dbReference>
<reference evidence="13" key="2">
    <citation type="submission" date="2021-04" db="EMBL/GenBank/DDBJ databases">
        <title>Taxonomy of Flavobacteriaceae bacterium ZY171143.</title>
        <authorList>
            <person name="Li F."/>
        </authorList>
    </citation>
    <scope>NUCLEOTIDE SEQUENCE [LARGE SCALE GENOMIC DNA]</scope>
    <source>
        <strain evidence="13">ZY171143</strain>
    </source>
</reference>
<dbReference type="RefSeq" id="WP_230477176.1">
    <property type="nucleotide sequence ID" value="NZ_CP072842.1"/>
</dbReference>
<dbReference type="PANTHER" id="PTHR32182">
    <property type="entry name" value="DNA REPLICATION AND REPAIR PROTEIN RECF"/>
    <property type="match status" value="1"/>
</dbReference>
<keyword evidence="4 9" id="KW-0963">Cytoplasm</keyword>
<evidence type="ECO:0000256" key="4">
    <source>
        <dbReference type="ARBA" id="ARBA00022490"/>
    </source>
</evidence>
<dbReference type="SUPFAM" id="SSF52540">
    <property type="entry name" value="P-loop containing nucleoside triphosphate hydrolases"/>
    <property type="match status" value="1"/>
</dbReference>
<keyword evidence="5 9" id="KW-0235">DNA replication</keyword>
<dbReference type="PROSITE" id="PS00618">
    <property type="entry name" value="RECF_2"/>
    <property type="match status" value="1"/>
</dbReference>
<dbReference type="Pfam" id="PF02463">
    <property type="entry name" value="SMC_N"/>
    <property type="match status" value="1"/>
</dbReference>
<dbReference type="Proteomes" id="UP000672011">
    <property type="component" value="Chromosome"/>
</dbReference>
<comment type="subcellular location">
    <subcellularLocation>
        <location evidence="1 9 10">Cytoplasm</location>
    </subcellularLocation>
</comment>
<dbReference type="InterPro" id="IPR018078">
    <property type="entry name" value="DNA-binding_RecF_CS"/>
</dbReference>
<keyword evidence="9 10" id="KW-0234">DNA repair</keyword>
<name>A0ABX7XEV6_9FLAO</name>
<comment type="function">
    <text evidence="9 10">The RecF protein is involved in DNA metabolism; it is required for DNA replication and normal SOS inducibility. RecF binds preferentially to single-stranded, linear DNA. It also seems to bind ATP.</text>
</comment>
<evidence type="ECO:0000256" key="8">
    <source>
        <dbReference type="ARBA" id="ARBA00023125"/>
    </source>
</evidence>
<evidence type="ECO:0000256" key="9">
    <source>
        <dbReference type="HAMAP-Rule" id="MF_00365"/>
    </source>
</evidence>
<evidence type="ECO:0000256" key="10">
    <source>
        <dbReference type="RuleBase" id="RU000578"/>
    </source>
</evidence>
<dbReference type="NCBIfam" id="TIGR00611">
    <property type="entry name" value="recf"/>
    <property type="match status" value="1"/>
</dbReference>
<sequence length="359" mass="41842">MYLKELKARQFKNFEEKNFEFSPKINAFVGQNGKGKTNILDAIHYLALSKSYLNHSDAMNIKFDCEYFTLEGTFDKNEKEDIIFCLVRSGQAKQLKRNSKSYDRISEHIGQYPLVMISPYDSDLIKEGSEVRRKFLDNIISQSNKQYLADLMRYNKVLVQRNTLLKYFAANNTFDAVTLEIYDEELIHLGKKIHQVRKEFVSTFLNAFLKYYAEISEGREIVNIEYVSQLNDALFEDALKQALFKDRAAQYTTTGIHKDDLLFTITNYPIKKFGSQGQQKSYLIALKLAQLDVIKNVLNVTPILLLDDIFDKLDEHRVTQLIKLVNEERFGQIFITDTHSDRTENIIKQINSESKVFRL</sequence>
<dbReference type="Gene3D" id="3.40.50.300">
    <property type="entry name" value="P-loop containing nucleotide triphosphate hydrolases"/>
    <property type="match status" value="1"/>
</dbReference>
<dbReference type="PROSITE" id="PS00617">
    <property type="entry name" value="RECF_1"/>
    <property type="match status" value="1"/>
</dbReference>
<comment type="similarity">
    <text evidence="2 9 10">Belongs to the RecF family.</text>
</comment>
<protein>
    <recommendedName>
        <fullName evidence="3 9">DNA replication and repair protein RecF</fullName>
    </recommendedName>
</protein>
<dbReference type="InterPro" id="IPR003395">
    <property type="entry name" value="RecF/RecN/SMC_N"/>
</dbReference>
<keyword evidence="13" id="KW-1185">Reference proteome</keyword>
<evidence type="ECO:0000313" key="13">
    <source>
        <dbReference type="Proteomes" id="UP000672011"/>
    </source>
</evidence>
<organism evidence="12 13">
    <name type="scientific">Faecalibacter bovis</name>
    <dbReference type="NCBI Taxonomy" id="2898187"/>
    <lineage>
        <taxon>Bacteria</taxon>
        <taxon>Pseudomonadati</taxon>
        <taxon>Bacteroidota</taxon>
        <taxon>Flavobacteriia</taxon>
        <taxon>Flavobacteriales</taxon>
        <taxon>Weeksellaceae</taxon>
        <taxon>Faecalibacter</taxon>
    </lineage>
</organism>
<reference evidence="12 13" key="1">
    <citation type="journal article" date="2021" name="Int. J. Syst. Evol. Microbiol.">
        <title>Faecalibacter bovis sp. nov., isolated from cow faeces.</title>
        <authorList>
            <person name="Li F."/>
            <person name="Zhao W."/>
            <person name="Hong Q."/>
            <person name="Shao Q."/>
            <person name="Song J."/>
            <person name="Yang S."/>
        </authorList>
    </citation>
    <scope>NUCLEOTIDE SEQUENCE [LARGE SCALE GENOMIC DNA]</scope>
    <source>
        <strain evidence="12 13">ZY171143</strain>
    </source>
</reference>
<evidence type="ECO:0000256" key="5">
    <source>
        <dbReference type="ARBA" id="ARBA00022705"/>
    </source>
</evidence>
<dbReference type="InterPro" id="IPR042174">
    <property type="entry name" value="RecF_2"/>
</dbReference>
<evidence type="ECO:0000256" key="1">
    <source>
        <dbReference type="ARBA" id="ARBA00004496"/>
    </source>
</evidence>
<keyword evidence="9 10" id="KW-0742">SOS response</keyword>
<evidence type="ECO:0000256" key="3">
    <source>
        <dbReference type="ARBA" id="ARBA00020170"/>
    </source>
</evidence>
<keyword evidence="9 10" id="KW-0227">DNA damage</keyword>
<accession>A0ABX7XEV6</accession>
<dbReference type="InterPro" id="IPR001238">
    <property type="entry name" value="DNA-binding_RecF"/>
</dbReference>
<feature type="domain" description="RecF/RecN/SMC N-terminal" evidence="11">
    <location>
        <begin position="2"/>
        <end position="345"/>
    </location>
</feature>
<evidence type="ECO:0000256" key="7">
    <source>
        <dbReference type="ARBA" id="ARBA00022840"/>
    </source>
</evidence>
<dbReference type="EMBL" id="CP072842">
    <property type="protein sequence ID" value="QTV06460.1"/>
    <property type="molecule type" value="Genomic_DNA"/>
</dbReference>
<evidence type="ECO:0000256" key="6">
    <source>
        <dbReference type="ARBA" id="ARBA00022741"/>
    </source>
</evidence>
<dbReference type="PANTHER" id="PTHR32182:SF0">
    <property type="entry name" value="DNA REPLICATION AND REPAIR PROTEIN RECF"/>
    <property type="match status" value="1"/>
</dbReference>
<keyword evidence="8 9" id="KW-0238">DNA-binding</keyword>
<dbReference type="HAMAP" id="MF_00365">
    <property type="entry name" value="RecF"/>
    <property type="match status" value="1"/>
</dbReference>
<evidence type="ECO:0000313" key="12">
    <source>
        <dbReference type="EMBL" id="QTV06460.1"/>
    </source>
</evidence>
<dbReference type="InterPro" id="IPR027417">
    <property type="entry name" value="P-loop_NTPase"/>
</dbReference>
<evidence type="ECO:0000256" key="2">
    <source>
        <dbReference type="ARBA" id="ARBA00008016"/>
    </source>
</evidence>
<gene>
    <name evidence="9" type="primary">recF</name>
    <name evidence="12" type="ORF">J9309_03780</name>
</gene>
<proteinExistence type="inferred from homology"/>
<evidence type="ECO:0000259" key="11">
    <source>
        <dbReference type="Pfam" id="PF02463"/>
    </source>
</evidence>
<keyword evidence="7 9" id="KW-0067">ATP-binding</keyword>
<feature type="binding site" evidence="9">
    <location>
        <begin position="30"/>
        <end position="37"/>
    </location>
    <ligand>
        <name>ATP</name>
        <dbReference type="ChEBI" id="CHEBI:30616"/>
    </ligand>
</feature>
<keyword evidence="6 9" id="KW-0547">Nucleotide-binding</keyword>